<organism evidence="2">
    <name type="scientific">marine sediment metagenome</name>
    <dbReference type="NCBI Taxonomy" id="412755"/>
    <lineage>
        <taxon>unclassified sequences</taxon>
        <taxon>metagenomes</taxon>
        <taxon>ecological metagenomes</taxon>
    </lineage>
</organism>
<comment type="caution">
    <text evidence="2">The sequence shown here is derived from an EMBL/GenBank/DDBJ whole genome shotgun (WGS) entry which is preliminary data.</text>
</comment>
<dbReference type="PANTHER" id="PTHR43883:SF1">
    <property type="entry name" value="GLUCONOKINASE"/>
    <property type="match status" value="1"/>
</dbReference>
<dbReference type="InterPro" id="IPR021122">
    <property type="entry name" value="RNA_ligase_dom_REL/Rnl2"/>
</dbReference>
<gene>
    <name evidence="2" type="ORF">LCGC14_2578910</name>
</gene>
<dbReference type="InterPro" id="IPR052732">
    <property type="entry name" value="Cell-binding_unc_protein"/>
</dbReference>
<proteinExistence type="predicted"/>
<dbReference type="PANTHER" id="PTHR43883">
    <property type="entry name" value="SLR0207 PROTEIN"/>
    <property type="match status" value="1"/>
</dbReference>
<name>A0A0F9AEY0_9ZZZZ</name>
<accession>A0A0F9AEY0</accession>
<dbReference type="AlphaFoldDB" id="A0A0F9AEY0"/>
<dbReference type="SUPFAM" id="SSF56091">
    <property type="entry name" value="DNA ligase/mRNA capping enzyme, catalytic domain"/>
    <property type="match status" value="1"/>
</dbReference>
<evidence type="ECO:0000313" key="2">
    <source>
        <dbReference type="EMBL" id="KKL08134.1"/>
    </source>
</evidence>
<dbReference type="Gene3D" id="3.30.470.30">
    <property type="entry name" value="DNA ligase/mRNA capping enzyme"/>
    <property type="match status" value="1"/>
</dbReference>
<reference evidence="2" key="1">
    <citation type="journal article" date="2015" name="Nature">
        <title>Complex archaea that bridge the gap between prokaryotes and eukaryotes.</title>
        <authorList>
            <person name="Spang A."/>
            <person name="Saw J.H."/>
            <person name="Jorgensen S.L."/>
            <person name="Zaremba-Niedzwiedzka K."/>
            <person name="Martijn J."/>
            <person name="Lind A.E."/>
            <person name="van Eijk R."/>
            <person name="Schleper C."/>
            <person name="Guy L."/>
            <person name="Ettema T.J."/>
        </authorList>
    </citation>
    <scope>NUCLEOTIDE SEQUENCE</scope>
</reference>
<protein>
    <recommendedName>
        <fullName evidence="1">RNA ligase domain-containing protein</fullName>
    </recommendedName>
</protein>
<dbReference type="EMBL" id="LAZR01043002">
    <property type="protein sequence ID" value="KKL08134.1"/>
    <property type="molecule type" value="Genomic_DNA"/>
</dbReference>
<dbReference type="Pfam" id="PF09414">
    <property type="entry name" value="RNA_ligase"/>
    <property type="match status" value="1"/>
</dbReference>
<sequence length="162" mass="19256">MYNDHIHARSVDGRSHPSRDWVKQMWSQIAHEIPIGWRICGENLYAEHSIPYTNLPSLFMGFSIWNDHNECLSWDETLEWFEILGIEPVPVLYDGIFDEDKIKQLYKSSDWERSEGYVIRKAAQFPYGAFKICVAKYVRENHIQTTKHWMQGRPIIPNKMRK</sequence>
<feature type="non-terminal residue" evidence="2">
    <location>
        <position position="1"/>
    </location>
</feature>
<evidence type="ECO:0000259" key="1">
    <source>
        <dbReference type="Pfam" id="PF09414"/>
    </source>
</evidence>
<feature type="domain" description="RNA ligase" evidence="1">
    <location>
        <begin position="7"/>
        <end position="138"/>
    </location>
</feature>